<accession>A0ACC3DNY4</accession>
<gene>
    <name evidence="1" type="ORF">LTS18_007495</name>
</gene>
<keyword evidence="2" id="KW-1185">Reference proteome</keyword>
<protein>
    <submittedName>
        <fullName evidence="1">Uncharacterized protein</fullName>
    </submittedName>
</protein>
<evidence type="ECO:0000313" key="1">
    <source>
        <dbReference type="EMBL" id="KAK3078443.1"/>
    </source>
</evidence>
<dbReference type="EMBL" id="JAWDJW010001890">
    <property type="protein sequence ID" value="KAK3078443.1"/>
    <property type="molecule type" value="Genomic_DNA"/>
</dbReference>
<comment type="caution">
    <text evidence="1">The sequence shown here is derived from an EMBL/GenBank/DDBJ whole genome shotgun (WGS) entry which is preliminary data.</text>
</comment>
<reference evidence="1" key="1">
    <citation type="submission" date="2024-09" db="EMBL/GenBank/DDBJ databases">
        <title>Black Yeasts Isolated from many extreme environments.</title>
        <authorList>
            <person name="Coleine C."/>
            <person name="Stajich J.E."/>
            <person name="Selbmann L."/>
        </authorList>
    </citation>
    <scope>NUCLEOTIDE SEQUENCE</scope>
    <source>
        <strain evidence="1">CCFEE 5737</strain>
    </source>
</reference>
<name>A0ACC3DNY4_9PEZI</name>
<organism evidence="1 2">
    <name type="scientific">Coniosporium uncinatum</name>
    <dbReference type="NCBI Taxonomy" id="93489"/>
    <lineage>
        <taxon>Eukaryota</taxon>
        <taxon>Fungi</taxon>
        <taxon>Dikarya</taxon>
        <taxon>Ascomycota</taxon>
        <taxon>Pezizomycotina</taxon>
        <taxon>Dothideomycetes</taxon>
        <taxon>Dothideomycetes incertae sedis</taxon>
        <taxon>Coniosporium</taxon>
    </lineage>
</organism>
<proteinExistence type="predicted"/>
<evidence type="ECO:0000313" key="2">
    <source>
        <dbReference type="Proteomes" id="UP001186974"/>
    </source>
</evidence>
<dbReference type="Proteomes" id="UP001186974">
    <property type="component" value="Unassembled WGS sequence"/>
</dbReference>
<sequence length="246" mass="26169">MQYTTLIATLAALAAASPIVDPKVDHVLEGPQAAVPDPGSVQIRQVSYGGTGCPQGSVGYTIATDLSTVTIIFDSYLATIGPDVKVQETRSNCQLNFDLTYPGGFQFSVLSADYRGYAQLDKGVKGTMKSNYYFSGQSKQTSTTTDFIGPMDGDYTKHDEADAASTVWSPCGAEGMLNINSQVRLTASDKNATGLLTTDSIDAKFTQKLHVTWKQCTKNSETSADIDSDIMVSGSLANINSVVTTN</sequence>